<dbReference type="GO" id="GO:0015386">
    <property type="term" value="F:potassium:proton antiporter activity"/>
    <property type="evidence" value="ECO:0007669"/>
    <property type="project" value="TreeGrafter"/>
</dbReference>
<evidence type="ECO:0000256" key="7">
    <source>
        <dbReference type="ARBA" id="ARBA00023065"/>
    </source>
</evidence>
<evidence type="ECO:0000256" key="2">
    <source>
        <dbReference type="ARBA" id="ARBA00022448"/>
    </source>
</evidence>
<sequence>MVIIGLMLATVLLVGVGERVRLPYPVLVTLLGIAVALVPGLPVLVVPPELILPLFLPPLLYATAQRTSWSMFKVRWRSILLLALVLVLITVAAVAVTAWLLVPGITIAAAVALGALTAPPDPVAAEAVAGPLHMPRRLVAVLQSEGLFNDAVALVVYQLAVAAAITGAYSPWSGLLRFAYSAPAAVVLGLALGWLARWTLARIGEPTARSGLTLVIPFAAYLVAEGLHASGVLAVVTVALYIGHTVDESDVHGRLSGGAFWEVVELLVTGVAFGLIGLELREVLAANEGRLLEIGGRAALVCLVVIVVRTVWLGMGAWLIGRSGDPERAPRNWREGLVLSWCGMRGLATLALALAIPPEFPARAELLLIAFAVIVVTMVLPGLTLPVVVKALGVQAESDAEQAADEALAKRAYKAGLRRLKELDAVRDLPEDMVEKIQAKQKGLLTALYADKEPQNYEEEQALRIRTVQLFREIQTEVLAAARREILAARTEPGADPQAVDRVLRRLDLRSAQLH</sequence>
<keyword evidence="9" id="KW-0739">Sodium transport</keyword>
<keyword evidence="8 10" id="KW-0472">Membrane</keyword>
<gene>
    <name evidence="12" type="ORF">SAMN04489726_7637</name>
</gene>
<dbReference type="GO" id="GO:0051453">
    <property type="term" value="P:regulation of intracellular pH"/>
    <property type="evidence" value="ECO:0007669"/>
    <property type="project" value="TreeGrafter"/>
</dbReference>
<name>A0A1H0D849_ALLAB</name>
<protein>
    <submittedName>
        <fullName evidence="12">Sodium/proton antiporter, CPA1 family</fullName>
    </submittedName>
</protein>
<dbReference type="Gene3D" id="6.10.140.1330">
    <property type="match status" value="1"/>
</dbReference>
<evidence type="ECO:0000313" key="12">
    <source>
        <dbReference type="EMBL" id="SDN66156.1"/>
    </source>
</evidence>
<dbReference type="PANTHER" id="PTHR10110">
    <property type="entry name" value="SODIUM/HYDROGEN EXCHANGER"/>
    <property type="match status" value="1"/>
</dbReference>
<comment type="subcellular location">
    <subcellularLocation>
        <location evidence="1">Cell membrane</location>
        <topology evidence="1">Multi-pass membrane protein</topology>
    </subcellularLocation>
</comment>
<dbReference type="Pfam" id="PF00999">
    <property type="entry name" value="Na_H_Exchanger"/>
    <property type="match status" value="1"/>
</dbReference>
<feature type="transmembrane region" description="Helical" evidence="10">
    <location>
        <begin position="79"/>
        <end position="101"/>
    </location>
</feature>
<keyword evidence="6" id="KW-0915">Sodium</keyword>
<keyword evidence="4 10" id="KW-0812">Transmembrane</keyword>
<evidence type="ECO:0000259" key="11">
    <source>
        <dbReference type="Pfam" id="PF00999"/>
    </source>
</evidence>
<keyword evidence="2" id="KW-0813">Transport</keyword>
<dbReference type="Proteomes" id="UP000183376">
    <property type="component" value="Chromosome I"/>
</dbReference>
<keyword evidence="5 10" id="KW-1133">Transmembrane helix</keyword>
<feature type="transmembrane region" description="Helical" evidence="10">
    <location>
        <begin position="259"/>
        <end position="278"/>
    </location>
</feature>
<dbReference type="InterPro" id="IPR006153">
    <property type="entry name" value="Cation/H_exchanger_TM"/>
</dbReference>
<feature type="domain" description="Cation/H+ exchanger transmembrane" evidence="11">
    <location>
        <begin position="9"/>
        <end position="390"/>
    </location>
</feature>
<proteinExistence type="predicted"/>
<keyword evidence="3" id="KW-1003">Cell membrane</keyword>
<reference evidence="12 13" key="1">
    <citation type="submission" date="2016-10" db="EMBL/GenBank/DDBJ databases">
        <authorList>
            <person name="de Groot N.N."/>
        </authorList>
    </citation>
    <scope>NUCLEOTIDE SEQUENCE [LARGE SCALE GENOMIC DNA]</scope>
    <source>
        <strain evidence="12 13">DSM 44149</strain>
    </source>
</reference>
<evidence type="ECO:0000256" key="1">
    <source>
        <dbReference type="ARBA" id="ARBA00004651"/>
    </source>
</evidence>
<dbReference type="PANTHER" id="PTHR10110:SF86">
    <property type="entry name" value="SODIUM_HYDROGEN EXCHANGER 7"/>
    <property type="match status" value="1"/>
</dbReference>
<keyword evidence="7" id="KW-0406">Ion transport</keyword>
<accession>A0A1H0D849</accession>
<feature type="transmembrane region" description="Helical" evidence="10">
    <location>
        <begin position="27"/>
        <end position="46"/>
    </location>
</feature>
<evidence type="ECO:0000256" key="9">
    <source>
        <dbReference type="ARBA" id="ARBA00023201"/>
    </source>
</evidence>
<feature type="transmembrane region" description="Helical" evidence="10">
    <location>
        <begin position="178"/>
        <end position="200"/>
    </location>
</feature>
<organism evidence="12 13">
    <name type="scientific">Allokutzneria albata</name>
    <name type="common">Kibdelosporangium albatum</name>
    <dbReference type="NCBI Taxonomy" id="211114"/>
    <lineage>
        <taxon>Bacteria</taxon>
        <taxon>Bacillati</taxon>
        <taxon>Actinomycetota</taxon>
        <taxon>Actinomycetes</taxon>
        <taxon>Pseudonocardiales</taxon>
        <taxon>Pseudonocardiaceae</taxon>
        <taxon>Allokutzneria</taxon>
    </lineage>
</organism>
<dbReference type="eggNOG" id="COG0025">
    <property type="taxonomic scope" value="Bacteria"/>
</dbReference>
<dbReference type="GO" id="GO:0015385">
    <property type="term" value="F:sodium:proton antiporter activity"/>
    <property type="evidence" value="ECO:0007669"/>
    <property type="project" value="InterPro"/>
</dbReference>
<evidence type="ECO:0000313" key="13">
    <source>
        <dbReference type="Proteomes" id="UP000183376"/>
    </source>
</evidence>
<dbReference type="InterPro" id="IPR018422">
    <property type="entry name" value="Cation/H_exchanger_CPA1"/>
</dbReference>
<evidence type="ECO:0000256" key="10">
    <source>
        <dbReference type="SAM" id="Phobius"/>
    </source>
</evidence>
<dbReference type="GO" id="GO:0098719">
    <property type="term" value="P:sodium ion import across plasma membrane"/>
    <property type="evidence" value="ECO:0007669"/>
    <property type="project" value="TreeGrafter"/>
</dbReference>
<evidence type="ECO:0000256" key="3">
    <source>
        <dbReference type="ARBA" id="ARBA00022475"/>
    </source>
</evidence>
<dbReference type="EMBL" id="LT629701">
    <property type="protein sequence ID" value="SDN66156.1"/>
    <property type="molecule type" value="Genomic_DNA"/>
</dbReference>
<feature type="transmembrane region" description="Helical" evidence="10">
    <location>
        <begin position="298"/>
        <end position="318"/>
    </location>
</feature>
<evidence type="ECO:0000256" key="8">
    <source>
        <dbReference type="ARBA" id="ARBA00023136"/>
    </source>
</evidence>
<keyword evidence="13" id="KW-1185">Reference proteome</keyword>
<dbReference type="STRING" id="211114.SAMN04489726_7637"/>
<feature type="transmembrane region" description="Helical" evidence="10">
    <location>
        <begin position="338"/>
        <end position="356"/>
    </location>
</feature>
<feature type="transmembrane region" description="Helical" evidence="10">
    <location>
        <begin position="212"/>
        <end position="239"/>
    </location>
</feature>
<evidence type="ECO:0000256" key="6">
    <source>
        <dbReference type="ARBA" id="ARBA00023053"/>
    </source>
</evidence>
<feature type="transmembrane region" description="Helical" evidence="10">
    <location>
        <begin position="151"/>
        <end position="172"/>
    </location>
</feature>
<dbReference type="AlphaFoldDB" id="A0A1H0D849"/>
<evidence type="ECO:0000256" key="4">
    <source>
        <dbReference type="ARBA" id="ARBA00022692"/>
    </source>
</evidence>
<evidence type="ECO:0000256" key="5">
    <source>
        <dbReference type="ARBA" id="ARBA00022989"/>
    </source>
</evidence>
<feature type="transmembrane region" description="Helical" evidence="10">
    <location>
        <begin position="368"/>
        <end position="389"/>
    </location>
</feature>
<dbReference type="GO" id="GO:0005886">
    <property type="term" value="C:plasma membrane"/>
    <property type="evidence" value="ECO:0007669"/>
    <property type="project" value="UniProtKB-SubCell"/>
</dbReference>